<protein>
    <submittedName>
        <fullName evidence="6">Aminotransferase</fullName>
    </submittedName>
</protein>
<dbReference type="Proteomes" id="UP000233343">
    <property type="component" value="Unassembled WGS sequence"/>
</dbReference>
<evidence type="ECO:0000256" key="2">
    <source>
        <dbReference type="ARBA" id="ARBA00022576"/>
    </source>
</evidence>
<dbReference type="AlphaFoldDB" id="A0A2N0ZIE9"/>
<proteinExistence type="predicted"/>
<dbReference type="GO" id="GO:0016747">
    <property type="term" value="F:acyltransferase activity, transferring groups other than amino-acyl groups"/>
    <property type="evidence" value="ECO:0007669"/>
    <property type="project" value="InterPro"/>
</dbReference>
<name>A0A2N0ZIE9_9BACI</name>
<evidence type="ECO:0000259" key="5">
    <source>
        <dbReference type="PROSITE" id="PS51186"/>
    </source>
</evidence>
<dbReference type="PANTHER" id="PTHR42778:SF1">
    <property type="entry name" value="2-AMINOETHYLPHOSPHONATE--PYRUVATE TRANSAMINASE"/>
    <property type="match status" value="1"/>
</dbReference>
<gene>
    <name evidence="6" type="ORF">CWS20_08440</name>
</gene>
<dbReference type="InterPro" id="IPR054597">
    <property type="entry name" value="FeeM_cat"/>
</dbReference>
<dbReference type="SUPFAM" id="SSF53383">
    <property type="entry name" value="PLP-dependent transferases"/>
    <property type="match status" value="1"/>
</dbReference>
<dbReference type="PROSITE" id="PS51186">
    <property type="entry name" value="GNAT"/>
    <property type="match status" value="1"/>
</dbReference>
<dbReference type="SUPFAM" id="SSF55729">
    <property type="entry name" value="Acyl-CoA N-acyltransferases (Nat)"/>
    <property type="match status" value="1"/>
</dbReference>
<dbReference type="Gene3D" id="3.90.1150.10">
    <property type="entry name" value="Aspartate Aminotransferase, domain 1"/>
    <property type="match status" value="1"/>
</dbReference>
<sequence length="534" mass="60720">MMEFIYKIASDQEEYEQIYQLNYKTFVEEIPQHGQNERQLLIDRFDGENTYIIAKWRNEVVGMIAVRATRPFSLDQKIENLDEILPTDARPCEIRLLSVKESFRMSPVFFRLCELLVSYCLEHNYNMALISGVDKQIPLYKKIGFIPFGEIVASGQARFQPMYLTKEQFESSTKVFKRMLARFSKPKKPISFLPGPVQMHPAVQEALAFSSISHRDQIFTKELKEVQNRLSRLTGAKFTDLAVGTGTLANDIVAAQLQSLRGKGLILAAGEFGYRLINHADRFHLNYLTIEKQWNEPINLIEIRQVLMDNPDITWLWTVHCETSTGYVFDLPAIEQLCSTAGVELCVDACSSVGIIPVSFQNLLFATSVSGKGLGSYPGLAIIFHREPIISNPDIPRYLDLGLYHNTDSVPFTHSSNLVKALRVAMDNMNLLNIENNAAAIRRFLEKESYPFAGDDSYSPGIITIQLPANLSSKDLGDYLKQKHIYTSYESQYLVDRNWLQISLMGHHSEDELQILQTELAYAKEAFSVNSRAL</sequence>
<dbReference type="InterPro" id="IPR000192">
    <property type="entry name" value="Aminotrans_V_dom"/>
</dbReference>
<reference evidence="6 7" key="1">
    <citation type="journal article" date="2010" name="Int. J. Syst. Evol. Microbiol.">
        <title>Bacillus horneckiae sp. nov., isolated from a spacecraft-assembly clean room.</title>
        <authorList>
            <person name="Vaishampayan P."/>
            <person name="Probst A."/>
            <person name="Krishnamurthi S."/>
            <person name="Ghosh S."/>
            <person name="Osman S."/>
            <person name="McDowall A."/>
            <person name="Ruckmani A."/>
            <person name="Mayilraj S."/>
            <person name="Venkateswaran K."/>
        </authorList>
    </citation>
    <scope>NUCLEOTIDE SEQUENCE [LARGE SCALE GENOMIC DNA]</scope>
    <source>
        <strain evidence="7">1PO1SC</strain>
    </source>
</reference>
<comment type="caution">
    <text evidence="6">The sequence shown here is derived from an EMBL/GenBank/DDBJ whole genome shotgun (WGS) entry which is preliminary data.</text>
</comment>
<evidence type="ECO:0000313" key="6">
    <source>
        <dbReference type="EMBL" id="PKG29295.1"/>
    </source>
</evidence>
<evidence type="ECO:0000256" key="4">
    <source>
        <dbReference type="ARBA" id="ARBA00022898"/>
    </source>
</evidence>
<comment type="cofactor">
    <cofactor evidence="1">
        <name>pyridoxal 5'-phosphate</name>
        <dbReference type="ChEBI" id="CHEBI:597326"/>
    </cofactor>
</comment>
<keyword evidence="7" id="KW-1185">Reference proteome</keyword>
<dbReference type="GO" id="GO:0008483">
    <property type="term" value="F:transaminase activity"/>
    <property type="evidence" value="ECO:0007669"/>
    <property type="project" value="UniProtKB-KW"/>
</dbReference>
<keyword evidence="3 6" id="KW-0808">Transferase</keyword>
<dbReference type="InterPro" id="IPR015424">
    <property type="entry name" value="PyrdxlP-dep_Trfase"/>
</dbReference>
<evidence type="ECO:0000256" key="3">
    <source>
        <dbReference type="ARBA" id="ARBA00022679"/>
    </source>
</evidence>
<dbReference type="Gene3D" id="3.40.630.30">
    <property type="match status" value="1"/>
</dbReference>
<dbReference type="Pfam" id="PF00266">
    <property type="entry name" value="Aminotran_5"/>
    <property type="match status" value="1"/>
</dbReference>
<feature type="domain" description="N-acetyltransferase" evidence="5">
    <location>
        <begin position="4"/>
        <end position="167"/>
    </location>
</feature>
<keyword evidence="4" id="KW-0663">Pyridoxal phosphate</keyword>
<dbReference type="InterPro" id="IPR000182">
    <property type="entry name" value="GNAT_dom"/>
</dbReference>
<dbReference type="Pfam" id="PF21926">
    <property type="entry name" value="FeeM"/>
    <property type="match status" value="1"/>
</dbReference>
<dbReference type="InterPro" id="IPR016181">
    <property type="entry name" value="Acyl_CoA_acyltransferase"/>
</dbReference>
<evidence type="ECO:0000256" key="1">
    <source>
        <dbReference type="ARBA" id="ARBA00001933"/>
    </source>
</evidence>
<evidence type="ECO:0000313" key="7">
    <source>
        <dbReference type="Proteomes" id="UP000233343"/>
    </source>
</evidence>
<dbReference type="Gene3D" id="3.40.640.10">
    <property type="entry name" value="Type I PLP-dependent aspartate aminotransferase-like (Major domain)"/>
    <property type="match status" value="1"/>
</dbReference>
<dbReference type="InterPro" id="IPR015421">
    <property type="entry name" value="PyrdxlP-dep_Trfase_major"/>
</dbReference>
<dbReference type="PANTHER" id="PTHR42778">
    <property type="entry name" value="2-AMINOETHYLPHOSPHONATE--PYRUVATE TRANSAMINASE"/>
    <property type="match status" value="1"/>
</dbReference>
<dbReference type="RefSeq" id="WP_083957391.1">
    <property type="nucleotide sequence ID" value="NZ_JAFDQP010000004.1"/>
</dbReference>
<organism evidence="6 7">
    <name type="scientific">Cytobacillus horneckiae</name>
    <dbReference type="NCBI Taxonomy" id="549687"/>
    <lineage>
        <taxon>Bacteria</taxon>
        <taxon>Bacillati</taxon>
        <taxon>Bacillota</taxon>
        <taxon>Bacilli</taxon>
        <taxon>Bacillales</taxon>
        <taxon>Bacillaceae</taxon>
        <taxon>Cytobacillus</taxon>
    </lineage>
</organism>
<accession>A0A2N0ZIE9</accession>
<dbReference type="EMBL" id="PISD01000016">
    <property type="protein sequence ID" value="PKG29295.1"/>
    <property type="molecule type" value="Genomic_DNA"/>
</dbReference>
<dbReference type="InterPro" id="IPR015422">
    <property type="entry name" value="PyrdxlP-dep_Trfase_small"/>
</dbReference>
<keyword evidence="2 6" id="KW-0032">Aminotransferase</keyword>